<protein>
    <submittedName>
        <fullName evidence="5">Uncharacterized protein</fullName>
    </submittedName>
</protein>
<dbReference type="EMBL" id="MCFI01000014">
    <property type="protein sequence ID" value="ORY79984.1"/>
    <property type="molecule type" value="Genomic_DNA"/>
</dbReference>
<accession>A0A1Y2F974</accession>
<dbReference type="RefSeq" id="XP_040724118.1">
    <property type="nucleotide sequence ID" value="XM_040869692.1"/>
</dbReference>
<name>A0A1Y2F974_PROLT</name>
<gene>
    <name evidence="5" type="ORF">BCR37DRAFT_381414</name>
</gene>
<dbReference type="InterPro" id="IPR010760">
    <property type="entry name" value="DNA-repair_Swi5"/>
</dbReference>
<dbReference type="Pfam" id="PF07061">
    <property type="entry name" value="Swi5"/>
    <property type="match status" value="1"/>
</dbReference>
<dbReference type="Gene3D" id="1.20.5.170">
    <property type="match status" value="1"/>
</dbReference>
<evidence type="ECO:0000313" key="6">
    <source>
        <dbReference type="Proteomes" id="UP000193685"/>
    </source>
</evidence>
<dbReference type="AlphaFoldDB" id="A0A1Y2F974"/>
<evidence type="ECO:0000313" key="5">
    <source>
        <dbReference type="EMBL" id="ORY79984.1"/>
    </source>
</evidence>
<comment type="caution">
    <text evidence="5">The sequence shown here is derived from an EMBL/GenBank/DDBJ whole genome shotgun (WGS) entry which is preliminary data.</text>
</comment>
<dbReference type="GO" id="GO:0006281">
    <property type="term" value="P:DNA repair"/>
    <property type="evidence" value="ECO:0007669"/>
    <property type="project" value="UniProtKB-KW"/>
</dbReference>
<organism evidence="5 6">
    <name type="scientific">Protomyces lactucae-debilis</name>
    <dbReference type="NCBI Taxonomy" id="2754530"/>
    <lineage>
        <taxon>Eukaryota</taxon>
        <taxon>Fungi</taxon>
        <taxon>Dikarya</taxon>
        <taxon>Ascomycota</taxon>
        <taxon>Taphrinomycotina</taxon>
        <taxon>Taphrinomycetes</taxon>
        <taxon>Taphrinales</taxon>
        <taxon>Protomycetaceae</taxon>
        <taxon>Protomyces</taxon>
    </lineage>
</organism>
<feature type="compositionally biased region" description="Low complexity" evidence="4">
    <location>
        <begin position="76"/>
        <end position="90"/>
    </location>
</feature>
<keyword evidence="2" id="KW-0227">DNA damage</keyword>
<keyword evidence="3" id="KW-0234">DNA repair</keyword>
<comment type="similarity">
    <text evidence="1">Belongs to the SWI5/SAE3 family.</text>
</comment>
<proteinExistence type="inferred from homology"/>
<feature type="region of interest" description="Disordered" evidence="4">
    <location>
        <begin position="64"/>
        <end position="90"/>
    </location>
</feature>
<evidence type="ECO:0000256" key="4">
    <source>
        <dbReference type="SAM" id="MobiDB-lite"/>
    </source>
</evidence>
<evidence type="ECO:0000256" key="3">
    <source>
        <dbReference type="ARBA" id="ARBA00023204"/>
    </source>
</evidence>
<evidence type="ECO:0000256" key="1">
    <source>
        <dbReference type="ARBA" id="ARBA00008060"/>
    </source>
</evidence>
<feature type="compositionally biased region" description="Basic and acidic residues" evidence="4">
    <location>
        <begin position="64"/>
        <end position="75"/>
    </location>
</feature>
<dbReference type="GeneID" id="63786291"/>
<dbReference type="Proteomes" id="UP000193685">
    <property type="component" value="Unassembled WGS sequence"/>
</dbReference>
<reference evidence="5 6" key="1">
    <citation type="submission" date="2016-07" db="EMBL/GenBank/DDBJ databases">
        <title>Pervasive Adenine N6-methylation of Active Genes in Fungi.</title>
        <authorList>
            <consortium name="DOE Joint Genome Institute"/>
            <person name="Mondo S.J."/>
            <person name="Dannebaum R.O."/>
            <person name="Kuo R.C."/>
            <person name="Labutti K."/>
            <person name="Haridas S."/>
            <person name="Kuo A."/>
            <person name="Salamov A."/>
            <person name="Ahrendt S.R."/>
            <person name="Lipzen A."/>
            <person name="Sullivan W."/>
            <person name="Andreopoulos W.B."/>
            <person name="Clum A."/>
            <person name="Lindquist E."/>
            <person name="Daum C."/>
            <person name="Ramamoorthy G.K."/>
            <person name="Gryganskyi A."/>
            <person name="Culley D."/>
            <person name="Magnuson J.K."/>
            <person name="James T.Y."/>
            <person name="O'Malley M.A."/>
            <person name="Stajich J.E."/>
            <person name="Spatafora J.W."/>
            <person name="Visel A."/>
            <person name="Grigoriev I.V."/>
        </authorList>
    </citation>
    <scope>NUCLEOTIDE SEQUENCE [LARGE SCALE GENOMIC DNA]</scope>
    <source>
        <strain evidence="5 6">12-1054</strain>
    </source>
</reference>
<sequence>MLPARFKATETPDQRARRILELEYKITALRQQVEHSTQRLEQVCATLPIETLISSPAVRRASAREQARLGEREESLLAASTRSETSLSSTEETVEACKGVVKGHIDRLHQYNEMRDFGCGKFFLFLASRVGQG</sequence>
<keyword evidence="6" id="KW-1185">Reference proteome</keyword>
<evidence type="ECO:0000256" key="2">
    <source>
        <dbReference type="ARBA" id="ARBA00022763"/>
    </source>
</evidence>